<dbReference type="GO" id="GO:0016616">
    <property type="term" value="F:oxidoreductase activity, acting on the CH-OH group of donors, NAD or NADP as acceptor"/>
    <property type="evidence" value="ECO:0007669"/>
    <property type="project" value="TreeGrafter"/>
</dbReference>
<dbReference type="Gene3D" id="3.40.50.720">
    <property type="entry name" value="NAD(P)-binding Rossmann-like Domain"/>
    <property type="match status" value="1"/>
</dbReference>
<dbReference type="InterPro" id="IPR020904">
    <property type="entry name" value="Sc_DH/Rdtase_CS"/>
</dbReference>
<evidence type="ECO:0000256" key="2">
    <source>
        <dbReference type="ARBA" id="ARBA00023002"/>
    </source>
</evidence>
<dbReference type="InterPro" id="IPR057326">
    <property type="entry name" value="KR_dom"/>
</dbReference>
<dbReference type="SMART" id="SM00822">
    <property type="entry name" value="PKS_KR"/>
    <property type="match status" value="1"/>
</dbReference>
<dbReference type="PROSITE" id="PS00061">
    <property type="entry name" value="ADH_SHORT"/>
    <property type="match status" value="1"/>
</dbReference>
<dbReference type="PANTHER" id="PTHR42760">
    <property type="entry name" value="SHORT-CHAIN DEHYDROGENASES/REDUCTASES FAMILY MEMBER"/>
    <property type="match status" value="1"/>
</dbReference>
<organism evidence="4 5">
    <name type="scientific">Candidatus Fervidibacter japonicus</name>
    <dbReference type="NCBI Taxonomy" id="2035412"/>
    <lineage>
        <taxon>Bacteria</taxon>
        <taxon>Candidatus Fervidibacterota</taxon>
        <taxon>Candidatus Fervidibacter</taxon>
    </lineage>
</organism>
<dbReference type="AlphaFoldDB" id="A0A2H5XDS4"/>
<evidence type="ECO:0000313" key="5">
    <source>
        <dbReference type="Proteomes" id="UP000236173"/>
    </source>
</evidence>
<proteinExistence type="inferred from homology"/>
<dbReference type="Pfam" id="PF13561">
    <property type="entry name" value="adh_short_C2"/>
    <property type="match status" value="1"/>
</dbReference>
<dbReference type="InterPro" id="IPR002347">
    <property type="entry name" value="SDR_fam"/>
</dbReference>
<reference evidence="5" key="1">
    <citation type="submission" date="2017-09" db="EMBL/GenBank/DDBJ databases">
        <title>Metaegenomics of thermophilic ammonia-oxidizing enrichment culture.</title>
        <authorList>
            <person name="Kato S."/>
            <person name="Suzuki K."/>
        </authorList>
    </citation>
    <scope>NUCLEOTIDE SEQUENCE [LARGE SCALE GENOMIC DNA]</scope>
</reference>
<evidence type="ECO:0000313" key="4">
    <source>
        <dbReference type="EMBL" id="GBC99338.1"/>
    </source>
</evidence>
<gene>
    <name evidence="4" type="ORF">HRbin17_01860</name>
</gene>
<dbReference type="InterPro" id="IPR036291">
    <property type="entry name" value="NAD(P)-bd_dom_sf"/>
</dbReference>
<feature type="domain" description="Ketoreductase" evidence="3">
    <location>
        <begin position="5"/>
        <end position="188"/>
    </location>
</feature>
<accession>A0A2H5XDS4</accession>
<dbReference type="SUPFAM" id="SSF51735">
    <property type="entry name" value="NAD(P)-binding Rossmann-fold domains"/>
    <property type="match status" value="1"/>
</dbReference>
<dbReference type="PANTHER" id="PTHR42760:SF133">
    <property type="entry name" value="3-OXOACYL-[ACYL-CARRIER-PROTEIN] REDUCTASE"/>
    <property type="match status" value="1"/>
</dbReference>
<evidence type="ECO:0000256" key="1">
    <source>
        <dbReference type="ARBA" id="ARBA00006484"/>
    </source>
</evidence>
<dbReference type="FunFam" id="3.40.50.720:FF:000084">
    <property type="entry name" value="Short-chain dehydrogenase reductase"/>
    <property type="match status" value="1"/>
</dbReference>
<dbReference type="NCBIfam" id="NF005559">
    <property type="entry name" value="PRK07231.1"/>
    <property type="match status" value="1"/>
</dbReference>
<evidence type="ECO:0000259" key="3">
    <source>
        <dbReference type="SMART" id="SM00822"/>
    </source>
</evidence>
<name>A0A2H5XDS4_9BACT</name>
<dbReference type="PRINTS" id="PR00081">
    <property type="entry name" value="GDHRDH"/>
</dbReference>
<dbReference type="EMBL" id="BEHT01000025">
    <property type="protein sequence ID" value="GBC99338.1"/>
    <property type="molecule type" value="Genomic_DNA"/>
</dbReference>
<dbReference type="Proteomes" id="UP000236173">
    <property type="component" value="Unassembled WGS sequence"/>
</dbReference>
<protein>
    <submittedName>
        <fullName evidence="4">Putative oxidoreductase</fullName>
        <ecNumber evidence="4">1.-.-.-</ecNumber>
    </submittedName>
</protein>
<comment type="similarity">
    <text evidence="1">Belongs to the short-chain dehydrogenases/reductases (SDR) family.</text>
</comment>
<dbReference type="EC" id="1.-.-.-" evidence="4"/>
<keyword evidence="2 4" id="KW-0560">Oxidoreductase</keyword>
<dbReference type="PRINTS" id="PR00080">
    <property type="entry name" value="SDRFAMILY"/>
</dbReference>
<comment type="caution">
    <text evidence="4">The sequence shown here is derived from an EMBL/GenBank/DDBJ whole genome shotgun (WGS) entry which is preliminary data.</text>
</comment>
<sequence>MLAGKVALITGAARGIGFAAAKAMGKVGASIVVADIDAPAGEQAARRLTDEGVTAIALPCDVSDPAQVERLFADAVAHMGRVDILVNNAAIQKIEPLLTKAPETFDRVIAVNLRGPFLCTVAFARHVRQRGGGGVIINVASALGVRPAPQYADYACAKAGLLALTQVAAQELAPLGIRVVALLPPATRTELNREFFAKPEVVNAITERLLIKRIAEPEELGDAFVFLASDAARYMTGTALILDGGYLAT</sequence>